<dbReference type="Proteomes" id="UP001150924">
    <property type="component" value="Unassembled WGS sequence"/>
</dbReference>
<keyword evidence="2" id="KW-1185">Reference proteome</keyword>
<evidence type="ECO:0000313" key="2">
    <source>
        <dbReference type="Proteomes" id="UP001150924"/>
    </source>
</evidence>
<organism evidence="1 2">
    <name type="scientific">Nannocystis pusilla</name>
    <dbReference type="NCBI Taxonomy" id="889268"/>
    <lineage>
        <taxon>Bacteria</taxon>
        <taxon>Pseudomonadati</taxon>
        <taxon>Myxococcota</taxon>
        <taxon>Polyangia</taxon>
        <taxon>Nannocystales</taxon>
        <taxon>Nannocystaceae</taxon>
        <taxon>Nannocystis</taxon>
    </lineage>
</organism>
<accession>A0A9X3EZ05</accession>
<name>A0A9X3EZ05_9BACT</name>
<gene>
    <name evidence="1" type="ORF">OV079_41990</name>
</gene>
<evidence type="ECO:0000313" key="1">
    <source>
        <dbReference type="EMBL" id="MCY1012009.1"/>
    </source>
</evidence>
<dbReference type="AlphaFoldDB" id="A0A9X3EZ05"/>
<reference evidence="1" key="1">
    <citation type="submission" date="2022-11" db="EMBL/GenBank/DDBJ databases">
        <title>Minimal conservation of predation-associated metabolite biosynthetic gene clusters underscores biosynthetic potential of Myxococcota including descriptions for ten novel species: Archangium lansinium sp. nov., Myxococcus landrumus sp. nov., Nannocystis bai.</title>
        <authorList>
            <person name="Ahearne A."/>
            <person name="Stevens C."/>
            <person name="Phillips K."/>
        </authorList>
    </citation>
    <scope>NUCLEOTIDE SEQUENCE</scope>
    <source>
        <strain evidence="1">Na p29</strain>
    </source>
</reference>
<proteinExistence type="predicted"/>
<comment type="caution">
    <text evidence="1">The sequence shown here is derived from an EMBL/GenBank/DDBJ whole genome shotgun (WGS) entry which is preliminary data.</text>
</comment>
<protein>
    <submittedName>
        <fullName evidence="1">Uncharacterized protein</fullName>
    </submittedName>
</protein>
<sequence length="74" mass="7311">MGGLGGAVAEDALKDGAHRLHAAEDVAAADRLGGEADRQTAGTLDQAAGVDGQEVEVAVGEREVLVAECGAQLA</sequence>
<dbReference type="EMBL" id="JAPNKE010000002">
    <property type="protein sequence ID" value="MCY1012009.1"/>
    <property type="molecule type" value="Genomic_DNA"/>
</dbReference>